<keyword evidence="2" id="KW-1185">Reference proteome</keyword>
<evidence type="ECO:0000313" key="1">
    <source>
        <dbReference type="EMBL" id="KAL3320806.1"/>
    </source>
</evidence>
<dbReference type="EMBL" id="JBJKFK010000028">
    <property type="protein sequence ID" value="KAL3320806.1"/>
    <property type="molecule type" value="Genomic_DNA"/>
</dbReference>
<evidence type="ECO:0000313" key="2">
    <source>
        <dbReference type="Proteomes" id="UP001626550"/>
    </source>
</evidence>
<accession>A0ABD2QMP0</accession>
<name>A0ABD2QMP0_9PLAT</name>
<dbReference type="AlphaFoldDB" id="A0ABD2QMP0"/>
<comment type="caution">
    <text evidence="1">The sequence shown here is derived from an EMBL/GenBank/DDBJ whole genome shotgun (WGS) entry which is preliminary data.</text>
</comment>
<organism evidence="1 2">
    <name type="scientific">Cichlidogyrus casuarinus</name>
    <dbReference type="NCBI Taxonomy" id="1844966"/>
    <lineage>
        <taxon>Eukaryota</taxon>
        <taxon>Metazoa</taxon>
        <taxon>Spiralia</taxon>
        <taxon>Lophotrochozoa</taxon>
        <taxon>Platyhelminthes</taxon>
        <taxon>Monogenea</taxon>
        <taxon>Monopisthocotylea</taxon>
        <taxon>Dactylogyridea</taxon>
        <taxon>Ancyrocephalidae</taxon>
        <taxon>Cichlidogyrus</taxon>
    </lineage>
</organism>
<gene>
    <name evidence="1" type="ORF">Ciccas_000522</name>
</gene>
<reference evidence="1 2" key="1">
    <citation type="submission" date="2024-11" db="EMBL/GenBank/DDBJ databases">
        <title>Adaptive evolution of stress response genes in parasites aligns with host niche diversity.</title>
        <authorList>
            <person name="Hahn C."/>
            <person name="Resl P."/>
        </authorList>
    </citation>
    <scope>NUCLEOTIDE SEQUENCE [LARGE SCALE GENOMIC DNA]</scope>
    <source>
        <strain evidence="1">EGGRZ-B1_66</strain>
        <tissue evidence="1">Body</tissue>
    </source>
</reference>
<sequence>MTHRFEAGLKPHYECDPRDFTVRIEQLNITAAYGSAIIAAKLERGLEIPRPNNPCKMIAEIHCPDQIIDSNHACMPFAKCSFTDRNGSFIN</sequence>
<dbReference type="Proteomes" id="UP001626550">
    <property type="component" value="Unassembled WGS sequence"/>
</dbReference>
<protein>
    <submittedName>
        <fullName evidence="1">Uncharacterized protein</fullName>
    </submittedName>
</protein>
<proteinExistence type="predicted"/>